<dbReference type="EMBL" id="JAOWKZ010000002">
    <property type="protein sequence ID" value="MCV2872595.1"/>
    <property type="molecule type" value="Genomic_DNA"/>
</dbReference>
<dbReference type="RefSeq" id="WP_263739775.1">
    <property type="nucleotide sequence ID" value="NZ_JAOWKZ010000002.1"/>
</dbReference>
<keyword evidence="2" id="KW-1185">Reference proteome</keyword>
<gene>
    <name evidence="1" type="ORF">OEZ71_09815</name>
</gene>
<protein>
    <submittedName>
        <fullName evidence="1">AAA family ATPase</fullName>
    </submittedName>
</protein>
<comment type="caution">
    <text evidence="1">The sequence shown here is derived from an EMBL/GenBank/DDBJ whole genome shotgun (WGS) entry which is preliminary data.</text>
</comment>
<organism evidence="1 2">
    <name type="scientific">Albidovulum litorale</name>
    <dbReference type="NCBI Taxonomy" id="2984134"/>
    <lineage>
        <taxon>Bacteria</taxon>
        <taxon>Pseudomonadati</taxon>
        <taxon>Pseudomonadota</taxon>
        <taxon>Alphaproteobacteria</taxon>
        <taxon>Rhodobacterales</taxon>
        <taxon>Paracoccaceae</taxon>
        <taxon>Albidovulum</taxon>
    </lineage>
</organism>
<dbReference type="Proteomes" id="UP001652564">
    <property type="component" value="Unassembled WGS sequence"/>
</dbReference>
<dbReference type="SUPFAM" id="SSF52540">
    <property type="entry name" value="P-loop containing nucleoside triphosphate hydrolases"/>
    <property type="match status" value="1"/>
</dbReference>
<proteinExistence type="predicted"/>
<name>A0ABT2ZN79_9RHOB</name>
<evidence type="ECO:0000313" key="2">
    <source>
        <dbReference type="Proteomes" id="UP001652564"/>
    </source>
</evidence>
<reference evidence="1 2" key="1">
    <citation type="submission" date="2022-10" db="EMBL/GenBank/DDBJ databases">
        <title>Defluviimonas sp. nov., isolated from ocean surface sediments.</title>
        <authorList>
            <person name="He W."/>
            <person name="Wang L."/>
            <person name="Zhang D.-F."/>
        </authorList>
    </citation>
    <scope>NUCLEOTIDE SEQUENCE [LARGE SCALE GENOMIC DNA]</scope>
    <source>
        <strain evidence="1 2">WL0050</strain>
    </source>
</reference>
<dbReference type="Pfam" id="PF13481">
    <property type="entry name" value="AAA_25"/>
    <property type="match status" value="1"/>
</dbReference>
<evidence type="ECO:0000313" key="1">
    <source>
        <dbReference type="EMBL" id="MCV2872595.1"/>
    </source>
</evidence>
<accession>A0ABT2ZN79</accession>
<sequence length="378" mass="40788">MKTLRETPDMQPPPPPEAYLNEVSEVERKSTFVSAATLHGQDIPKREWHVDGFVPGHNVTLINGDGGTGKSLLALQLAAATAMGKTWLGRFVAGGEALCISAEDDMAEIHRRLADIAAAEGVTLADMDRLTIRSLAGEDALMAHSDGRTGALIASGLYRELEAYMAEAAPALVVLDTLADLFPGNENDRAQARQFIGLLRRLAIRHDCAVVLLAHPSLSGMTSGSGTSGSTAWNNSVRSRLYLERVKSEGYEANPDARVLRGMKSNYARTGGEIALRWQNGVFVAEPQETGLDRLAANSKAERVFLKLLREFAGEGRHLSPKTGHGYAPNVFARSGRAEGCTKNSLQIAMEALFAKGTIRTEESGPPSRRVNRIVESE</sequence>
<dbReference type="Gene3D" id="3.40.50.300">
    <property type="entry name" value="P-loop containing nucleotide triphosphate hydrolases"/>
    <property type="match status" value="1"/>
</dbReference>
<dbReference type="InterPro" id="IPR027417">
    <property type="entry name" value="P-loop_NTPase"/>
</dbReference>